<reference evidence="3" key="1">
    <citation type="submission" date="2025-08" db="UniProtKB">
        <authorList>
            <consortium name="RefSeq"/>
        </authorList>
    </citation>
    <scope>IDENTIFICATION</scope>
</reference>
<keyword evidence="1" id="KW-1133">Transmembrane helix</keyword>
<dbReference type="OrthoDB" id="9914076at2"/>
<keyword evidence="2" id="KW-1185">Reference proteome</keyword>
<dbReference type="AlphaFoldDB" id="A0A8B6X4G1"/>
<keyword evidence="1" id="KW-0472">Membrane</keyword>
<accession>A0A8B6X4G1</accession>
<protein>
    <submittedName>
        <fullName evidence="3">Uncharacterized protein</fullName>
    </submittedName>
</protein>
<keyword evidence="1" id="KW-0812">Transmembrane</keyword>
<feature type="transmembrane region" description="Helical" evidence="1">
    <location>
        <begin position="6"/>
        <end position="34"/>
    </location>
</feature>
<name>A0A8B6X4G1_9BURK</name>
<proteinExistence type="predicted"/>
<sequence>MIEEHFPYAVGAIVFALAANGMWVPAIFVGALALMASPLIYARDPHESDYEAEDDLRRHDRLHRDIRRHHED</sequence>
<organism evidence="2 3">
    <name type="scientific">Derxia gummosa DSM 723</name>
    <dbReference type="NCBI Taxonomy" id="1121388"/>
    <lineage>
        <taxon>Bacteria</taxon>
        <taxon>Pseudomonadati</taxon>
        <taxon>Pseudomonadota</taxon>
        <taxon>Betaproteobacteria</taxon>
        <taxon>Burkholderiales</taxon>
        <taxon>Alcaligenaceae</taxon>
        <taxon>Derxia</taxon>
    </lineage>
</organism>
<dbReference type="RefSeq" id="WP_028311901.1">
    <property type="nucleotide sequence ID" value="NZ_AXWS01000014.1"/>
</dbReference>
<evidence type="ECO:0000313" key="2">
    <source>
        <dbReference type="Proteomes" id="UP000675920"/>
    </source>
</evidence>
<evidence type="ECO:0000256" key="1">
    <source>
        <dbReference type="SAM" id="Phobius"/>
    </source>
</evidence>
<dbReference type="Proteomes" id="UP000675920">
    <property type="component" value="Unplaced"/>
</dbReference>
<evidence type="ECO:0000313" key="3">
    <source>
        <dbReference type="RefSeq" id="WP_028311901.1"/>
    </source>
</evidence>